<dbReference type="InterPro" id="IPR036291">
    <property type="entry name" value="NAD(P)-bd_dom_sf"/>
</dbReference>
<dbReference type="PANTHER" id="PTHR22604:SF105">
    <property type="entry name" value="TRANS-1,2-DIHYDROBENZENE-1,2-DIOL DEHYDROGENASE"/>
    <property type="match status" value="1"/>
</dbReference>
<reference evidence="6" key="1">
    <citation type="submission" date="2016-08" db="EMBL/GenBank/DDBJ databases">
        <authorList>
            <person name="Merda D."/>
            <person name="Briand M."/>
            <person name="Taghouti G."/>
            <person name="Carrere S."/>
            <person name="Gouzy J."/>
            <person name="Portier P."/>
            <person name="Jacques M.-A."/>
            <person name="Fischer-Le Saux M."/>
        </authorList>
    </citation>
    <scope>NUCLEOTIDE SEQUENCE [LARGE SCALE GENOMIC DNA]</scope>
    <source>
        <strain evidence="6">CFBP4643</strain>
    </source>
</reference>
<proteinExistence type="inferred from homology"/>
<organism evidence="5 6">
    <name type="scientific">Xanthomonas pisi</name>
    <dbReference type="NCBI Taxonomy" id="56457"/>
    <lineage>
        <taxon>Bacteria</taxon>
        <taxon>Pseudomonadati</taxon>
        <taxon>Pseudomonadota</taxon>
        <taxon>Gammaproteobacteria</taxon>
        <taxon>Lysobacterales</taxon>
        <taxon>Lysobacteraceae</taxon>
        <taxon>Xanthomonas</taxon>
    </lineage>
</organism>
<dbReference type="SUPFAM" id="SSF51735">
    <property type="entry name" value="NAD(P)-binding Rossmann-fold domains"/>
    <property type="match status" value="1"/>
</dbReference>
<dbReference type="Pfam" id="PF22725">
    <property type="entry name" value="GFO_IDH_MocA_C3"/>
    <property type="match status" value="1"/>
</dbReference>
<dbReference type="SUPFAM" id="SSF55347">
    <property type="entry name" value="Glyceraldehyde-3-phosphate dehydrogenase-like, C-terminal domain"/>
    <property type="match status" value="1"/>
</dbReference>
<feature type="domain" description="Gfo/Idh/MocA-like oxidoreductase N-terminal" evidence="3">
    <location>
        <begin position="21"/>
        <end position="137"/>
    </location>
</feature>
<evidence type="ECO:0000259" key="3">
    <source>
        <dbReference type="Pfam" id="PF01408"/>
    </source>
</evidence>
<evidence type="ECO:0000256" key="2">
    <source>
        <dbReference type="ARBA" id="ARBA00023002"/>
    </source>
</evidence>
<dbReference type="OrthoDB" id="9801953at2"/>
<keyword evidence="6" id="KW-1185">Reference proteome</keyword>
<keyword evidence="2" id="KW-0560">Oxidoreductase</keyword>
<dbReference type="AlphaFoldDB" id="A0A2S7D0K8"/>
<evidence type="ECO:0000256" key="1">
    <source>
        <dbReference type="ARBA" id="ARBA00010928"/>
    </source>
</evidence>
<evidence type="ECO:0000259" key="4">
    <source>
        <dbReference type="Pfam" id="PF22725"/>
    </source>
</evidence>
<dbReference type="InterPro" id="IPR000683">
    <property type="entry name" value="Gfo/Idh/MocA-like_OxRdtase_N"/>
</dbReference>
<comment type="similarity">
    <text evidence="1">Belongs to the Gfo/Idh/MocA family.</text>
</comment>
<dbReference type="Gene3D" id="3.30.360.10">
    <property type="entry name" value="Dihydrodipicolinate Reductase, domain 2"/>
    <property type="match status" value="1"/>
</dbReference>
<dbReference type="EMBL" id="MDEI01000014">
    <property type="protein sequence ID" value="PPU67330.1"/>
    <property type="molecule type" value="Genomic_DNA"/>
</dbReference>
<name>A0A2S7D0K8_9XANT</name>
<comment type="caution">
    <text evidence="5">The sequence shown here is derived from an EMBL/GenBank/DDBJ whole genome shotgun (WGS) entry which is preliminary data.</text>
</comment>
<accession>A0A2S7D0K8</accession>
<dbReference type="InterPro" id="IPR055170">
    <property type="entry name" value="GFO_IDH_MocA-like_dom"/>
</dbReference>
<dbReference type="Pfam" id="PF01408">
    <property type="entry name" value="GFO_IDH_MocA"/>
    <property type="match status" value="1"/>
</dbReference>
<sequence length="352" mass="37768">MSLLHVPEPDLFVPGQGEPSLRWGVLGPGVIATAFVRALRSNTHQRAVAVASRSGERANAFAKAWAIERAYDSYQALVEDPNVDIVYIATPHSEHLEQGLLALRAGKHVLIEKPITTCADDARLLVQQARARGLFLMEAMWTRYLPHTSVIRKLLADGALGDVRQVFADLSQRGPSDPAHRQRRPDLGGGALLDLGVYAVQFSSMILSAPTAITAVGELTDTGVDAFSTVVLSHRSHAQSTLISSIVARSSSMAYVAGTEGRIDLAGDFHNPSRLRIGSNADAGTPVEWTDPTGIQGYDGLSWQVNAAARYIGEGRRESPLHPLDEVVQIMTTLDAARVQLRAAATAGTDNA</sequence>
<dbReference type="Proteomes" id="UP000238191">
    <property type="component" value="Unassembled WGS sequence"/>
</dbReference>
<dbReference type="RefSeq" id="WP_046963732.1">
    <property type="nucleotide sequence ID" value="NZ_MDEI01000014.1"/>
</dbReference>
<dbReference type="InterPro" id="IPR050984">
    <property type="entry name" value="Gfo/Idh/MocA_domain"/>
</dbReference>
<evidence type="ECO:0000313" key="6">
    <source>
        <dbReference type="Proteomes" id="UP000238191"/>
    </source>
</evidence>
<protein>
    <submittedName>
        <fullName evidence="5">Gfo/Idh/MocA family oxidoreductase</fullName>
    </submittedName>
</protein>
<dbReference type="PANTHER" id="PTHR22604">
    <property type="entry name" value="OXIDOREDUCTASES"/>
    <property type="match status" value="1"/>
</dbReference>
<dbReference type="GO" id="GO:0000166">
    <property type="term" value="F:nucleotide binding"/>
    <property type="evidence" value="ECO:0007669"/>
    <property type="project" value="InterPro"/>
</dbReference>
<gene>
    <name evidence="5" type="ORF">XpiCFBP4643_16230</name>
</gene>
<dbReference type="Gene3D" id="3.40.50.720">
    <property type="entry name" value="NAD(P)-binding Rossmann-like Domain"/>
    <property type="match status" value="1"/>
</dbReference>
<feature type="domain" description="GFO/IDH/MocA-like oxidoreductase" evidence="4">
    <location>
        <begin position="151"/>
        <end position="263"/>
    </location>
</feature>
<dbReference type="GO" id="GO:0016491">
    <property type="term" value="F:oxidoreductase activity"/>
    <property type="evidence" value="ECO:0007669"/>
    <property type="project" value="UniProtKB-KW"/>
</dbReference>
<evidence type="ECO:0000313" key="5">
    <source>
        <dbReference type="EMBL" id="PPU67330.1"/>
    </source>
</evidence>